<evidence type="ECO:0000313" key="4">
    <source>
        <dbReference type="Proteomes" id="UP000429607"/>
    </source>
</evidence>
<evidence type="ECO:0000313" key="5">
    <source>
        <dbReference type="Proteomes" id="UP000434957"/>
    </source>
</evidence>
<dbReference type="Proteomes" id="UP000434957">
    <property type="component" value="Unassembled WGS sequence"/>
</dbReference>
<protein>
    <submittedName>
        <fullName evidence="3">Uncharacterized protein</fullName>
    </submittedName>
</protein>
<keyword evidence="5" id="KW-1185">Reference proteome</keyword>
<evidence type="ECO:0000313" key="2">
    <source>
        <dbReference type="EMBL" id="KAE8972692.1"/>
    </source>
</evidence>
<dbReference type="EMBL" id="QXFU01003913">
    <property type="protein sequence ID" value="KAE8971896.1"/>
    <property type="molecule type" value="Genomic_DNA"/>
</dbReference>
<comment type="caution">
    <text evidence="3">The sequence shown here is derived from an EMBL/GenBank/DDBJ whole genome shotgun (WGS) entry which is preliminary data.</text>
</comment>
<evidence type="ECO:0000313" key="6">
    <source>
        <dbReference type="Proteomes" id="UP000435112"/>
    </source>
</evidence>
<gene>
    <name evidence="2" type="ORF">PR001_g26529</name>
    <name evidence="1" type="ORF">PR002_g26680</name>
    <name evidence="3" type="ORF">PR003_g27774</name>
</gene>
<dbReference type="AlphaFoldDB" id="A0A6A4BXT5"/>
<accession>A0A6A4BXT5</accession>
<dbReference type="Proteomes" id="UP000429607">
    <property type="component" value="Unassembled WGS sequence"/>
</dbReference>
<dbReference type="EMBL" id="QXFT01003988">
    <property type="protein sequence ID" value="KAE9281075.1"/>
    <property type="molecule type" value="Genomic_DNA"/>
</dbReference>
<organism evidence="3 5">
    <name type="scientific">Phytophthora rubi</name>
    <dbReference type="NCBI Taxonomy" id="129364"/>
    <lineage>
        <taxon>Eukaryota</taxon>
        <taxon>Sar</taxon>
        <taxon>Stramenopiles</taxon>
        <taxon>Oomycota</taxon>
        <taxon>Peronosporomycetes</taxon>
        <taxon>Peronosporales</taxon>
        <taxon>Peronosporaceae</taxon>
        <taxon>Phytophthora</taxon>
    </lineage>
</organism>
<reference evidence="3 5" key="1">
    <citation type="submission" date="2018-08" db="EMBL/GenBank/DDBJ databases">
        <title>Genomic investigation of the strawberry pathogen Phytophthora fragariae indicates pathogenicity is determined by transcriptional variation in three key races.</title>
        <authorList>
            <person name="Adams T.M."/>
            <person name="Armitage A.D."/>
            <person name="Sobczyk M.K."/>
            <person name="Bates H.J."/>
            <person name="Dunwell J.M."/>
            <person name="Nellist C.F."/>
            <person name="Harrison R.J."/>
        </authorList>
    </citation>
    <scope>NUCLEOTIDE SEQUENCE [LARGE SCALE GENOMIC DNA]</scope>
    <source>
        <strain evidence="2 4">SCRP249</strain>
        <strain evidence="1 6">SCRP324</strain>
        <strain evidence="3 5">SCRP333</strain>
    </source>
</reference>
<sequence length="83" mass="8922">MQLRRCCAIPTSSVVWVCPYCPHGAIPSLHFAKPSVSRLRPLGAPATSLSIAPFPTAIAPFWSADQLCVALLCASARIRTSER</sequence>
<proteinExistence type="predicted"/>
<evidence type="ECO:0000313" key="1">
    <source>
        <dbReference type="EMBL" id="KAE8971896.1"/>
    </source>
</evidence>
<evidence type="ECO:0000313" key="3">
    <source>
        <dbReference type="EMBL" id="KAE9281075.1"/>
    </source>
</evidence>
<dbReference type="OrthoDB" id="10271277at2759"/>
<name>A0A6A4BXT5_9STRA</name>
<dbReference type="EMBL" id="QXFV01003956">
    <property type="protein sequence ID" value="KAE8972692.1"/>
    <property type="molecule type" value="Genomic_DNA"/>
</dbReference>
<dbReference type="Proteomes" id="UP000435112">
    <property type="component" value="Unassembled WGS sequence"/>
</dbReference>